<sequence>MEIKQINIKGNQIGIIGLDEVLESAKQTQFSDENSLKDFLLQKVKQQNYIPVSAEDDYKVALYREYRRFFGEEVEKEETGLAIRILGPGCPRCEQLEKEVMAVVEELSLPANIEHIRDLVPRGGSDPLFCLFR</sequence>
<evidence type="ECO:0000313" key="3">
    <source>
        <dbReference type="Proteomes" id="UP000177025"/>
    </source>
</evidence>
<dbReference type="Gene3D" id="3.40.30.10">
    <property type="entry name" value="Glutaredoxin"/>
    <property type="match status" value="1"/>
</dbReference>
<evidence type="ECO:0000259" key="1">
    <source>
        <dbReference type="Pfam" id="PF13192"/>
    </source>
</evidence>
<feature type="domain" description="Thioredoxin-like fold" evidence="1">
    <location>
        <begin position="82"/>
        <end position="118"/>
    </location>
</feature>
<dbReference type="Proteomes" id="UP000177025">
    <property type="component" value="Unassembled WGS sequence"/>
</dbReference>
<protein>
    <recommendedName>
        <fullName evidence="1">Thioredoxin-like fold domain-containing protein</fullName>
    </recommendedName>
</protein>
<evidence type="ECO:0000313" key="2">
    <source>
        <dbReference type="EMBL" id="OGC43396.1"/>
    </source>
</evidence>
<dbReference type="Pfam" id="PF13192">
    <property type="entry name" value="Thioredoxin_3"/>
    <property type="match status" value="1"/>
</dbReference>
<reference evidence="2 3" key="1">
    <citation type="journal article" date="2016" name="Nat. Commun.">
        <title>Thousands of microbial genomes shed light on interconnected biogeochemical processes in an aquifer system.</title>
        <authorList>
            <person name="Anantharaman K."/>
            <person name="Brown C.T."/>
            <person name="Hug L.A."/>
            <person name="Sharon I."/>
            <person name="Castelle C.J."/>
            <person name="Probst A.J."/>
            <person name="Thomas B.C."/>
            <person name="Singh A."/>
            <person name="Wilkins M.J."/>
            <person name="Karaoz U."/>
            <person name="Brodie E.L."/>
            <person name="Williams K.H."/>
            <person name="Hubbard S.S."/>
            <person name="Banfield J.F."/>
        </authorList>
    </citation>
    <scope>NUCLEOTIDE SEQUENCE [LARGE SCALE GENOMIC DNA]</scope>
</reference>
<organism evidence="2 3">
    <name type="scientific">candidate division WOR-3 bacterium RBG_13_43_14</name>
    <dbReference type="NCBI Taxonomy" id="1802590"/>
    <lineage>
        <taxon>Bacteria</taxon>
        <taxon>Bacteria division WOR-3</taxon>
    </lineage>
</organism>
<dbReference type="EMBL" id="MEUM01000022">
    <property type="protein sequence ID" value="OGC43396.1"/>
    <property type="molecule type" value="Genomic_DNA"/>
</dbReference>
<gene>
    <name evidence="2" type="ORF">A2Y85_07625</name>
</gene>
<accession>A0A1F4UEM7</accession>
<name>A0A1F4UEM7_UNCW3</name>
<proteinExistence type="predicted"/>
<dbReference type="InterPro" id="IPR012336">
    <property type="entry name" value="Thioredoxin-like_fold"/>
</dbReference>
<comment type="caution">
    <text evidence="2">The sequence shown here is derived from an EMBL/GenBank/DDBJ whole genome shotgun (WGS) entry which is preliminary data.</text>
</comment>
<dbReference type="AlphaFoldDB" id="A0A1F4UEM7"/>